<dbReference type="AlphaFoldDB" id="A0AAE1DVG9"/>
<dbReference type="EMBL" id="JAWDGP010002298">
    <property type="protein sequence ID" value="KAK3784232.1"/>
    <property type="molecule type" value="Genomic_DNA"/>
</dbReference>
<feature type="region of interest" description="Disordered" evidence="1">
    <location>
        <begin position="1"/>
        <end position="27"/>
    </location>
</feature>
<sequence>MSVHHIKRNNLSMSSPRDKTTSRTITLSVSVQPLITEQDRHPRDATSSTTCAPNPRFHLLLSPSRAASSRHLKRWLPLQQLHGVGLESL</sequence>
<organism evidence="2 3">
    <name type="scientific">Elysia crispata</name>
    <name type="common">lettuce slug</name>
    <dbReference type="NCBI Taxonomy" id="231223"/>
    <lineage>
        <taxon>Eukaryota</taxon>
        <taxon>Metazoa</taxon>
        <taxon>Spiralia</taxon>
        <taxon>Lophotrochozoa</taxon>
        <taxon>Mollusca</taxon>
        <taxon>Gastropoda</taxon>
        <taxon>Heterobranchia</taxon>
        <taxon>Euthyneura</taxon>
        <taxon>Panpulmonata</taxon>
        <taxon>Sacoglossa</taxon>
        <taxon>Placobranchoidea</taxon>
        <taxon>Plakobranchidae</taxon>
        <taxon>Elysia</taxon>
    </lineage>
</organism>
<evidence type="ECO:0000313" key="3">
    <source>
        <dbReference type="Proteomes" id="UP001283361"/>
    </source>
</evidence>
<dbReference type="Proteomes" id="UP001283361">
    <property type="component" value="Unassembled WGS sequence"/>
</dbReference>
<keyword evidence="3" id="KW-1185">Reference proteome</keyword>
<comment type="caution">
    <text evidence="2">The sequence shown here is derived from an EMBL/GenBank/DDBJ whole genome shotgun (WGS) entry which is preliminary data.</text>
</comment>
<evidence type="ECO:0000313" key="2">
    <source>
        <dbReference type="EMBL" id="KAK3784232.1"/>
    </source>
</evidence>
<proteinExistence type="predicted"/>
<evidence type="ECO:0000256" key="1">
    <source>
        <dbReference type="SAM" id="MobiDB-lite"/>
    </source>
</evidence>
<gene>
    <name evidence="2" type="ORF">RRG08_055761</name>
</gene>
<reference evidence="2" key="1">
    <citation type="journal article" date="2023" name="G3 (Bethesda)">
        <title>A reference genome for the long-term kleptoplast-retaining sea slug Elysia crispata morphotype clarki.</title>
        <authorList>
            <person name="Eastman K.E."/>
            <person name="Pendleton A.L."/>
            <person name="Shaikh M.A."/>
            <person name="Suttiyut T."/>
            <person name="Ogas R."/>
            <person name="Tomko P."/>
            <person name="Gavelis G."/>
            <person name="Widhalm J.R."/>
            <person name="Wisecaver J.H."/>
        </authorList>
    </citation>
    <scope>NUCLEOTIDE SEQUENCE</scope>
    <source>
        <strain evidence="2">ECLA1</strain>
    </source>
</reference>
<accession>A0AAE1DVG9</accession>
<protein>
    <submittedName>
        <fullName evidence="2">Uncharacterized protein</fullName>
    </submittedName>
</protein>
<name>A0AAE1DVG9_9GAST</name>